<dbReference type="GO" id="GO:0005975">
    <property type="term" value="P:carbohydrate metabolic process"/>
    <property type="evidence" value="ECO:0007669"/>
    <property type="project" value="InterPro"/>
</dbReference>
<feature type="domain" description="Glycoside hydrolase family 31 N-terminal" evidence="4">
    <location>
        <begin position="55"/>
        <end position="151"/>
    </location>
</feature>
<dbReference type="RefSeq" id="WP_143160503.1">
    <property type="nucleotide sequence ID" value="NZ_FQXM01000008.1"/>
</dbReference>
<dbReference type="EMBL" id="FQXM01000008">
    <property type="protein sequence ID" value="SHH63000.1"/>
    <property type="molecule type" value="Genomic_DNA"/>
</dbReference>
<dbReference type="GO" id="GO:0004553">
    <property type="term" value="F:hydrolase activity, hydrolyzing O-glycosyl compounds"/>
    <property type="evidence" value="ECO:0007669"/>
    <property type="project" value="InterPro"/>
</dbReference>
<accession>A0A1M5UJ96</accession>
<evidence type="ECO:0000259" key="3">
    <source>
        <dbReference type="Pfam" id="PF01055"/>
    </source>
</evidence>
<dbReference type="InterPro" id="IPR052990">
    <property type="entry name" value="Sulfoquinovosidase_GH31"/>
</dbReference>
<feature type="domain" description="Glycosyl hydrolase family 31 C-terminal" evidence="5">
    <location>
        <begin position="572"/>
        <end position="655"/>
    </location>
</feature>
<dbReference type="Gene3D" id="2.60.40.1180">
    <property type="entry name" value="Golgi alpha-mannosidase II"/>
    <property type="match status" value="1"/>
</dbReference>
<dbReference type="PANTHER" id="PTHR46959">
    <property type="entry name" value="SULFOQUINOVOSIDASE"/>
    <property type="match status" value="1"/>
</dbReference>
<dbReference type="InterPro" id="IPR000322">
    <property type="entry name" value="Glyco_hydro_31_TIM"/>
</dbReference>
<dbReference type="OrthoDB" id="176168at2"/>
<reference evidence="6 7" key="1">
    <citation type="submission" date="2016-11" db="EMBL/GenBank/DDBJ databases">
        <authorList>
            <person name="Jaros S."/>
            <person name="Januszkiewicz K."/>
            <person name="Wedrychowicz H."/>
        </authorList>
    </citation>
    <scope>NUCLEOTIDE SEQUENCE [LARGE SCALE GENOMIC DNA]</scope>
    <source>
        <strain evidence="6 7">DSM 8605</strain>
    </source>
</reference>
<dbReference type="CDD" id="cd06594">
    <property type="entry name" value="GH31_glucosidase_YihQ"/>
    <property type="match status" value="1"/>
</dbReference>
<dbReference type="NCBIfam" id="NF007746">
    <property type="entry name" value="PRK10426.1"/>
    <property type="match status" value="1"/>
</dbReference>
<dbReference type="STRING" id="1121316.SAMN02745207_01762"/>
<gene>
    <name evidence="6" type="ORF">SAMN02745207_01762</name>
</gene>
<sequence>MELLRSGEGFQLFYEGREIINHSYKSPFIFAGIGEASYDMYRGNFEITNEISEKMALSNFQIHEKQDELEIDFSRNGLFNIKVKIFVEENLLKIKFSSNEKDINRVWIRIKGNEKEHLYGCGEQFSHFDLKGKIVPLWVSEQGVGRNKKTYETFMADVEDRAGGDQFTTFYPQPTFVSSNKYFLHVKDSSYMKFDFSKNEYHQLEIWNIPEEIVIGVGENYIELLKILTDFFGRQPELPFWVYDGVWLGVQGGTDVVLKKLKAAEDKGVKVGALWAQDWEGKRVTSFGKRLIWNWVWHEELYPGLDKEIPKLNEKGVKFLGYINPYLSAGGSLFIEAESLGYLVKNVEGKDYLIDAGEFDIGIVDITNPKGFEWYKGVIRKYMIDFGLSGWMADFGEYLPTDAVLHNGLSGELMHNLWPTLWAKVNRQAIEDAGKLGEIVFFMRSGYAGSSKYNTMAWAGDQNVNWELDDGLPSVIPAALSLGMSGMGLSHSDIGGYTTLFGMKRTKELFIRWAEQAAFTPMMRTHEGNRPDDNWQFDSDEETLEYLARMNNIFMLLAPYTKSIVKENSDNGTPTMRPLFLHYENDEKSYDIQYQYLYGKDIMVAPVIEDKVRSWKLYLPEDNWVNIWTGEEFKGGEIQVNAELGYPPVLYRKDSNFKELFEKITKEYGYN</sequence>
<dbReference type="InterPro" id="IPR048395">
    <property type="entry name" value="Glyco_hydro_31_C"/>
</dbReference>
<proteinExistence type="inferred from homology"/>
<evidence type="ECO:0000313" key="7">
    <source>
        <dbReference type="Proteomes" id="UP000184447"/>
    </source>
</evidence>
<keyword evidence="2" id="KW-0378">Hydrolase</keyword>
<evidence type="ECO:0000256" key="1">
    <source>
        <dbReference type="ARBA" id="ARBA00007806"/>
    </source>
</evidence>
<dbReference type="Gene3D" id="2.60.40.1760">
    <property type="entry name" value="glycosyl hydrolase (family 31)"/>
    <property type="match status" value="1"/>
</dbReference>
<dbReference type="SUPFAM" id="SSF51445">
    <property type="entry name" value="(Trans)glycosidases"/>
    <property type="match status" value="1"/>
</dbReference>
<dbReference type="InterPro" id="IPR017853">
    <property type="entry name" value="GH"/>
</dbReference>
<name>A0A1M5UJ96_9CLOT</name>
<evidence type="ECO:0000313" key="6">
    <source>
        <dbReference type="EMBL" id="SHH63000.1"/>
    </source>
</evidence>
<dbReference type="AlphaFoldDB" id="A0A1M5UJ96"/>
<evidence type="ECO:0000259" key="4">
    <source>
        <dbReference type="Pfam" id="PF13802"/>
    </source>
</evidence>
<dbReference type="Proteomes" id="UP000184447">
    <property type="component" value="Unassembled WGS sequence"/>
</dbReference>
<dbReference type="SUPFAM" id="SSF51011">
    <property type="entry name" value="Glycosyl hydrolase domain"/>
    <property type="match status" value="1"/>
</dbReference>
<dbReference type="InterPro" id="IPR044112">
    <property type="entry name" value="YihQ_TIM-like"/>
</dbReference>
<evidence type="ECO:0000259" key="5">
    <source>
        <dbReference type="Pfam" id="PF21365"/>
    </source>
</evidence>
<keyword evidence="7" id="KW-1185">Reference proteome</keyword>
<dbReference type="InterPro" id="IPR025887">
    <property type="entry name" value="Glyco_hydro_31_N_dom"/>
</dbReference>
<dbReference type="Pfam" id="PF21365">
    <property type="entry name" value="Glyco_hydro_31_3rd"/>
    <property type="match status" value="1"/>
</dbReference>
<comment type="similarity">
    <text evidence="1 2">Belongs to the glycosyl hydrolase 31 family.</text>
</comment>
<dbReference type="PANTHER" id="PTHR46959:SF2">
    <property type="entry name" value="SULFOQUINOVOSIDASE"/>
    <property type="match status" value="1"/>
</dbReference>
<dbReference type="Pfam" id="PF13802">
    <property type="entry name" value="Gal_mutarotas_2"/>
    <property type="match status" value="1"/>
</dbReference>
<organism evidence="6 7">
    <name type="scientific">Clostridium grantii DSM 8605</name>
    <dbReference type="NCBI Taxonomy" id="1121316"/>
    <lineage>
        <taxon>Bacteria</taxon>
        <taxon>Bacillati</taxon>
        <taxon>Bacillota</taxon>
        <taxon>Clostridia</taxon>
        <taxon>Eubacteriales</taxon>
        <taxon>Clostridiaceae</taxon>
        <taxon>Clostridium</taxon>
    </lineage>
</organism>
<dbReference type="SUPFAM" id="SSF74650">
    <property type="entry name" value="Galactose mutarotase-like"/>
    <property type="match status" value="1"/>
</dbReference>
<dbReference type="Pfam" id="PF01055">
    <property type="entry name" value="Glyco_hydro_31_2nd"/>
    <property type="match status" value="1"/>
</dbReference>
<keyword evidence="2" id="KW-0326">Glycosidase</keyword>
<dbReference type="CDD" id="cd14752">
    <property type="entry name" value="GH31_N"/>
    <property type="match status" value="1"/>
</dbReference>
<protein>
    <submittedName>
        <fullName evidence="6">Alpha-glucosidase</fullName>
    </submittedName>
</protein>
<dbReference type="GO" id="GO:0030246">
    <property type="term" value="F:carbohydrate binding"/>
    <property type="evidence" value="ECO:0007669"/>
    <property type="project" value="InterPro"/>
</dbReference>
<dbReference type="InterPro" id="IPR011013">
    <property type="entry name" value="Gal_mutarotase_sf_dom"/>
</dbReference>
<dbReference type="InterPro" id="IPR013780">
    <property type="entry name" value="Glyco_hydro_b"/>
</dbReference>
<feature type="domain" description="Glycoside hydrolase family 31 TIM barrel" evidence="3">
    <location>
        <begin position="253"/>
        <end position="560"/>
    </location>
</feature>
<evidence type="ECO:0000256" key="2">
    <source>
        <dbReference type="RuleBase" id="RU361185"/>
    </source>
</evidence>
<dbReference type="Gene3D" id="3.20.20.80">
    <property type="entry name" value="Glycosidases"/>
    <property type="match status" value="1"/>
</dbReference>